<reference evidence="2 3" key="1">
    <citation type="submission" date="2024-06" db="EMBL/GenBank/DDBJ databases">
        <title>Genomic Encyclopedia of Type Strains, Phase IV (KMG-IV): sequencing the most valuable type-strain genomes for metagenomic binning, comparative biology and taxonomic classification.</title>
        <authorList>
            <person name="Goeker M."/>
        </authorList>
    </citation>
    <scope>NUCLEOTIDE SEQUENCE [LARGE SCALE GENOMIC DNA]</scope>
    <source>
        <strain evidence="2 3">DSM 23520</strain>
    </source>
</reference>
<dbReference type="InterPro" id="IPR029052">
    <property type="entry name" value="Metallo-depent_PP-like"/>
</dbReference>
<sequence length="292" mass="32600">MGNKMTRRSFLKKSTIGTLSAIGAAYGGYYYAHDIEPHWLTVKADTIESNRLPSAFHNVKIVQLSDTHLGFQVTLDDMDNIVREVKRQNPDLIVFTGDLFDNPSDVSDSRYEKLIPILSQLKAPLGQYWIYGNHDHGGYGTNPIRDVMNASGFTLLQNDTVTLEREGETITLSGVDDVLLGDPKLDGLISTNQENGYHILLCHEPDFADNVVDYPFDLQLSGHSHGGQVQIPFYGYIITPLLGQKYVEGKTTIGQRPLQLITSRGLGTTRLPFRFLCRPEINTITLKTAQTE</sequence>
<feature type="domain" description="Calcineurin-like phosphoesterase" evidence="1">
    <location>
        <begin position="60"/>
        <end position="226"/>
    </location>
</feature>
<dbReference type="SUPFAM" id="SSF56300">
    <property type="entry name" value="Metallo-dependent phosphatases"/>
    <property type="match status" value="1"/>
</dbReference>
<dbReference type="PANTHER" id="PTHR31302">
    <property type="entry name" value="TRANSMEMBRANE PROTEIN WITH METALLOPHOSPHOESTERASE DOMAIN-RELATED"/>
    <property type="match status" value="1"/>
</dbReference>
<organism evidence="2 3">
    <name type="scientific">Alkalibacillus flavidus</name>
    <dbReference type="NCBI Taxonomy" id="546021"/>
    <lineage>
        <taxon>Bacteria</taxon>
        <taxon>Bacillati</taxon>
        <taxon>Bacillota</taxon>
        <taxon>Bacilli</taxon>
        <taxon>Bacillales</taxon>
        <taxon>Bacillaceae</taxon>
        <taxon>Alkalibacillus</taxon>
    </lineage>
</organism>
<dbReference type="InterPro" id="IPR019546">
    <property type="entry name" value="TAT_signal_bac_arc"/>
</dbReference>
<dbReference type="RefSeq" id="WP_354218310.1">
    <property type="nucleotide sequence ID" value="NZ_JBEPMX010000001.1"/>
</dbReference>
<keyword evidence="3" id="KW-1185">Reference proteome</keyword>
<evidence type="ECO:0000313" key="2">
    <source>
        <dbReference type="EMBL" id="MET3681972.1"/>
    </source>
</evidence>
<comment type="caution">
    <text evidence="2">The sequence shown here is derived from an EMBL/GenBank/DDBJ whole genome shotgun (WGS) entry which is preliminary data.</text>
</comment>
<proteinExistence type="predicted"/>
<name>A0ABV2KQW1_9BACI</name>
<dbReference type="PANTHER" id="PTHR31302:SF25">
    <property type="entry name" value="PHOSPHOESTERASE"/>
    <property type="match status" value="1"/>
</dbReference>
<dbReference type="NCBIfam" id="TIGR01409">
    <property type="entry name" value="TAT_signal_seq"/>
    <property type="match status" value="1"/>
</dbReference>
<accession>A0ABV2KQW1</accession>
<dbReference type="CDD" id="cd07385">
    <property type="entry name" value="MPP_YkuE_C"/>
    <property type="match status" value="1"/>
</dbReference>
<gene>
    <name evidence="2" type="ORF">ABID56_000051</name>
</gene>
<evidence type="ECO:0000259" key="1">
    <source>
        <dbReference type="Pfam" id="PF00149"/>
    </source>
</evidence>
<dbReference type="Proteomes" id="UP001549167">
    <property type="component" value="Unassembled WGS sequence"/>
</dbReference>
<dbReference type="Gene3D" id="3.60.21.10">
    <property type="match status" value="1"/>
</dbReference>
<dbReference type="EMBL" id="JBEPMX010000001">
    <property type="protein sequence ID" value="MET3681972.1"/>
    <property type="molecule type" value="Genomic_DNA"/>
</dbReference>
<dbReference type="Pfam" id="PF00149">
    <property type="entry name" value="Metallophos"/>
    <property type="match status" value="1"/>
</dbReference>
<evidence type="ECO:0000313" key="3">
    <source>
        <dbReference type="Proteomes" id="UP001549167"/>
    </source>
</evidence>
<dbReference type="InterPro" id="IPR051158">
    <property type="entry name" value="Metallophosphoesterase_sf"/>
</dbReference>
<protein>
    <submittedName>
        <fullName evidence="2">MPP superfamily phosphohydrolase</fullName>
    </submittedName>
</protein>
<dbReference type="InterPro" id="IPR004843">
    <property type="entry name" value="Calcineurin-like_PHP"/>
</dbReference>